<evidence type="ECO:0000313" key="3">
    <source>
        <dbReference type="EMBL" id="MFC3293021.1"/>
    </source>
</evidence>
<dbReference type="SUPFAM" id="SSF53474">
    <property type="entry name" value="alpha/beta-Hydrolases"/>
    <property type="match status" value="1"/>
</dbReference>
<protein>
    <submittedName>
        <fullName evidence="3">Alpha/beta fold hydrolase</fullName>
    </submittedName>
</protein>
<gene>
    <name evidence="3" type="ORF">ACFOEI_13245</name>
</gene>
<dbReference type="GO" id="GO:0016787">
    <property type="term" value="F:hydrolase activity"/>
    <property type="evidence" value="ECO:0007669"/>
    <property type="project" value="UniProtKB-KW"/>
</dbReference>
<feature type="transmembrane region" description="Helical" evidence="1">
    <location>
        <begin position="6"/>
        <end position="24"/>
    </location>
</feature>
<proteinExistence type="predicted"/>
<keyword evidence="4" id="KW-1185">Reference proteome</keyword>
<dbReference type="Pfam" id="PF00561">
    <property type="entry name" value="Abhydrolase_1"/>
    <property type="match status" value="1"/>
</dbReference>
<accession>A0ABV7M344</accession>
<evidence type="ECO:0000256" key="1">
    <source>
        <dbReference type="SAM" id="Phobius"/>
    </source>
</evidence>
<keyword evidence="1" id="KW-1133">Transmembrane helix</keyword>
<comment type="caution">
    <text evidence="3">The sequence shown here is derived from an EMBL/GenBank/DDBJ whole genome shotgun (WGS) entry which is preliminary data.</text>
</comment>
<dbReference type="InterPro" id="IPR029058">
    <property type="entry name" value="AB_hydrolase_fold"/>
</dbReference>
<dbReference type="PANTHER" id="PTHR46438:SF11">
    <property type="entry name" value="LIPASE-RELATED"/>
    <property type="match status" value="1"/>
</dbReference>
<dbReference type="InterPro" id="IPR000073">
    <property type="entry name" value="AB_hydrolase_1"/>
</dbReference>
<evidence type="ECO:0000259" key="2">
    <source>
        <dbReference type="Pfam" id="PF00561"/>
    </source>
</evidence>
<dbReference type="RefSeq" id="WP_083933004.1">
    <property type="nucleotide sequence ID" value="NZ_BMXD01000001.1"/>
</dbReference>
<sequence length="325" mass="35420">MSMLDVIGLVIVAILVITLVAWGLTVRIAKRVEAAIPPAGRFVELPVIRLHVVEKGKGTPVIMLHGVGGQLHHFTYALVDELAVDFRVMAVDRPGMGYSTRHGEGETDLALQARCIADFIRQESLERPLLVGHSLGGALALRVALDYPGLVGGLALLAPLTQSQAIPREFRPIAIRSAWLRSGFAWTFAIPLSILSARRALRRVFTPQSPPQDFYYRGGALLGLRPVSFSTLSLELSQLNDPMPAMIARYSELSMPVGILFGDADAVLDPERHGVPMATHIPSLTLERLPGEGHMLPVMRPDACAAFIRRMAEALPGRKRVNDRA</sequence>
<dbReference type="PANTHER" id="PTHR46438">
    <property type="entry name" value="ALPHA/BETA-HYDROLASES SUPERFAMILY PROTEIN"/>
    <property type="match status" value="1"/>
</dbReference>
<keyword evidence="1" id="KW-0812">Transmembrane</keyword>
<dbReference type="PRINTS" id="PR00111">
    <property type="entry name" value="ABHYDROLASE"/>
</dbReference>
<dbReference type="Gene3D" id="3.40.50.1820">
    <property type="entry name" value="alpha/beta hydrolase"/>
    <property type="match status" value="1"/>
</dbReference>
<dbReference type="PRINTS" id="PR00412">
    <property type="entry name" value="EPOXHYDRLASE"/>
</dbReference>
<reference evidence="4" key="1">
    <citation type="journal article" date="2019" name="Int. J. Syst. Evol. Microbiol.">
        <title>The Global Catalogue of Microorganisms (GCM) 10K type strain sequencing project: providing services to taxonomists for standard genome sequencing and annotation.</title>
        <authorList>
            <consortium name="The Broad Institute Genomics Platform"/>
            <consortium name="The Broad Institute Genome Sequencing Center for Infectious Disease"/>
            <person name="Wu L."/>
            <person name="Ma J."/>
        </authorList>
    </citation>
    <scope>NUCLEOTIDE SEQUENCE [LARGE SCALE GENOMIC DNA]</scope>
    <source>
        <strain evidence="4">KCTC 12847</strain>
    </source>
</reference>
<keyword evidence="3" id="KW-0378">Hydrolase</keyword>
<dbReference type="InterPro" id="IPR000639">
    <property type="entry name" value="Epox_hydrolase-like"/>
</dbReference>
<evidence type="ECO:0000313" key="4">
    <source>
        <dbReference type="Proteomes" id="UP001595640"/>
    </source>
</evidence>
<dbReference type="Proteomes" id="UP001595640">
    <property type="component" value="Unassembled WGS sequence"/>
</dbReference>
<name>A0ABV7M344_9GAMM</name>
<feature type="domain" description="AB hydrolase-1" evidence="2">
    <location>
        <begin position="60"/>
        <end position="296"/>
    </location>
</feature>
<organism evidence="3 4">
    <name type="scientific">Modicisalibacter luteus</name>
    <dbReference type="NCBI Taxonomy" id="453962"/>
    <lineage>
        <taxon>Bacteria</taxon>
        <taxon>Pseudomonadati</taxon>
        <taxon>Pseudomonadota</taxon>
        <taxon>Gammaproteobacteria</taxon>
        <taxon>Oceanospirillales</taxon>
        <taxon>Halomonadaceae</taxon>
        <taxon>Modicisalibacter</taxon>
    </lineage>
</organism>
<dbReference type="EMBL" id="JBHRUH010000031">
    <property type="protein sequence ID" value="MFC3293021.1"/>
    <property type="molecule type" value="Genomic_DNA"/>
</dbReference>
<keyword evidence="1" id="KW-0472">Membrane</keyword>